<keyword evidence="3" id="KW-1185">Reference proteome</keyword>
<protein>
    <submittedName>
        <fullName evidence="2">Uncharacterized protein</fullName>
    </submittedName>
</protein>
<accession>A0A284QY78</accession>
<evidence type="ECO:0000313" key="2">
    <source>
        <dbReference type="EMBL" id="SJL01352.1"/>
    </source>
</evidence>
<proteinExistence type="predicted"/>
<name>A0A284QY78_ARMOS</name>
<feature type="compositionally biased region" description="Basic and acidic residues" evidence="1">
    <location>
        <begin position="47"/>
        <end position="56"/>
    </location>
</feature>
<dbReference type="OMA" id="LAWWNDE"/>
<dbReference type="InterPro" id="IPR046521">
    <property type="entry name" value="DUF6698"/>
</dbReference>
<dbReference type="AlphaFoldDB" id="A0A284QY78"/>
<dbReference type="Proteomes" id="UP000219338">
    <property type="component" value="Unassembled WGS sequence"/>
</dbReference>
<sequence>MDGTFDMSIFYDSIVSLFESYPNDEWALDTLAWWNEQIFGDPDGCTDTDKTQDAHPPDSTIAKMAAHHEA</sequence>
<organism evidence="2 3">
    <name type="scientific">Armillaria ostoyae</name>
    <name type="common">Armillaria root rot fungus</name>
    <dbReference type="NCBI Taxonomy" id="47428"/>
    <lineage>
        <taxon>Eukaryota</taxon>
        <taxon>Fungi</taxon>
        <taxon>Dikarya</taxon>
        <taxon>Basidiomycota</taxon>
        <taxon>Agaricomycotina</taxon>
        <taxon>Agaricomycetes</taxon>
        <taxon>Agaricomycetidae</taxon>
        <taxon>Agaricales</taxon>
        <taxon>Marasmiineae</taxon>
        <taxon>Physalacriaceae</taxon>
        <taxon>Armillaria</taxon>
    </lineage>
</organism>
<dbReference type="EMBL" id="FUEG01000003">
    <property type="protein sequence ID" value="SJL01352.1"/>
    <property type="molecule type" value="Genomic_DNA"/>
</dbReference>
<feature type="region of interest" description="Disordered" evidence="1">
    <location>
        <begin position="44"/>
        <end position="70"/>
    </location>
</feature>
<dbReference type="Pfam" id="PF20414">
    <property type="entry name" value="DUF6698"/>
    <property type="match status" value="1"/>
</dbReference>
<evidence type="ECO:0000313" key="3">
    <source>
        <dbReference type="Proteomes" id="UP000219338"/>
    </source>
</evidence>
<gene>
    <name evidence="2" type="ORF">ARMOST_04672</name>
</gene>
<evidence type="ECO:0000256" key="1">
    <source>
        <dbReference type="SAM" id="MobiDB-lite"/>
    </source>
</evidence>
<reference evidence="3" key="1">
    <citation type="journal article" date="2017" name="Nat. Ecol. Evol.">
        <title>Genome expansion and lineage-specific genetic innovations in the forest pathogenic fungi Armillaria.</title>
        <authorList>
            <person name="Sipos G."/>
            <person name="Prasanna A.N."/>
            <person name="Walter M.C."/>
            <person name="O'Connor E."/>
            <person name="Balint B."/>
            <person name="Krizsan K."/>
            <person name="Kiss B."/>
            <person name="Hess J."/>
            <person name="Varga T."/>
            <person name="Slot J."/>
            <person name="Riley R."/>
            <person name="Boka B."/>
            <person name="Rigling D."/>
            <person name="Barry K."/>
            <person name="Lee J."/>
            <person name="Mihaltcheva S."/>
            <person name="LaButti K."/>
            <person name="Lipzen A."/>
            <person name="Waldron R."/>
            <person name="Moloney N.M."/>
            <person name="Sperisen C."/>
            <person name="Kredics L."/>
            <person name="Vagvoelgyi C."/>
            <person name="Patrignani A."/>
            <person name="Fitzpatrick D."/>
            <person name="Nagy I."/>
            <person name="Doyle S."/>
            <person name="Anderson J.B."/>
            <person name="Grigoriev I.V."/>
            <person name="Gueldener U."/>
            <person name="Muensterkoetter M."/>
            <person name="Nagy L.G."/>
        </authorList>
    </citation>
    <scope>NUCLEOTIDE SEQUENCE [LARGE SCALE GENOMIC DNA]</scope>
    <source>
        <strain evidence="3">C18/9</strain>
    </source>
</reference>
<dbReference type="OrthoDB" id="3220614at2759"/>